<name>A0ABQ4U340_9HYPH</name>
<gene>
    <name evidence="1" type="ORF">MPOCJGCO_3684</name>
</gene>
<comment type="caution">
    <text evidence="1">The sequence shown here is derived from an EMBL/GenBank/DDBJ whole genome shotgun (WGS) entry which is preliminary data.</text>
</comment>
<organism evidence="1 2">
    <name type="scientific">Methylobacterium trifolii</name>
    <dbReference type="NCBI Taxonomy" id="1003092"/>
    <lineage>
        <taxon>Bacteria</taxon>
        <taxon>Pseudomonadati</taxon>
        <taxon>Pseudomonadota</taxon>
        <taxon>Alphaproteobacteria</taxon>
        <taxon>Hyphomicrobiales</taxon>
        <taxon>Methylobacteriaceae</taxon>
        <taxon>Methylobacterium</taxon>
    </lineage>
</organism>
<reference evidence="1" key="1">
    <citation type="journal article" date="2021" name="Front. Microbiol.">
        <title>Comprehensive Comparative Genomics and Phenotyping of Methylobacterium Species.</title>
        <authorList>
            <person name="Alessa O."/>
            <person name="Ogura Y."/>
            <person name="Fujitani Y."/>
            <person name="Takami H."/>
            <person name="Hayashi T."/>
            <person name="Sahin N."/>
            <person name="Tani A."/>
        </authorList>
    </citation>
    <scope>NUCLEOTIDE SEQUENCE</scope>
    <source>
        <strain evidence="1">DSM 23632</strain>
    </source>
</reference>
<dbReference type="EMBL" id="BPRB01000226">
    <property type="protein sequence ID" value="GJE61562.1"/>
    <property type="molecule type" value="Genomic_DNA"/>
</dbReference>
<protein>
    <submittedName>
        <fullName evidence="1">Uncharacterized protein</fullName>
    </submittedName>
</protein>
<evidence type="ECO:0000313" key="2">
    <source>
        <dbReference type="Proteomes" id="UP001055057"/>
    </source>
</evidence>
<sequence>MRVERAGHGPARLGIGASGLPLDAPLLEISETTAGKSGQAQLVAYARRTGATARKLSRKVGGQAALG</sequence>
<proteinExistence type="predicted"/>
<evidence type="ECO:0000313" key="1">
    <source>
        <dbReference type="EMBL" id="GJE61562.1"/>
    </source>
</evidence>
<reference evidence="1" key="2">
    <citation type="submission" date="2021-08" db="EMBL/GenBank/DDBJ databases">
        <authorList>
            <person name="Tani A."/>
            <person name="Ola A."/>
            <person name="Ogura Y."/>
            <person name="Katsura K."/>
            <person name="Hayashi T."/>
        </authorList>
    </citation>
    <scope>NUCLEOTIDE SEQUENCE</scope>
    <source>
        <strain evidence="1">DSM 23632</strain>
    </source>
</reference>
<dbReference type="Proteomes" id="UP001055057">
    <property type="component" value="Unassembled WGS sequence"/>
</dbReference>
<dbReference type="RefSeq" id="WP_306421762.1">
    <property type="nucleotide sequence ID" value="NZ_BPRB01000226.1"/>
</dbReference>
<keyword evidence="2" id="KW-1185">Reference proteome</keyword>
<accession>A0ABQ4U340</accession>